<keyword evidence="2 4" id="KW-0689">Ribosomal protein</keyword>
<gene>
    <name evidence="7" type="ORF">CDCA_CDCA15G3936</name>
</gene>
<dbReference type="PRINTS" id="PR00882">
    <property type="entry name" value="RIBOSOMALL7A"/>
</dbReference>
<evidence type="ECO:0000256" key="4">
    <source>
        <dbReference type="RuleBase" id="RU367042"/>
    </source>
</evidence>
<dbReference type="Pfam" id="PF01248">
    <property type="entry name" value="Ribosomal_L7Ae"/>
    <property type="match status" value="1"/>
</dbReference>
<accession>A0AAV9J0U8</accession>
<dbReference type="Gene3D" id="3.30.1330.30">
    <property type="match status" value="1"/>
</dbReference>
<dbReference type="InterPro" id="IPR004038">
    <property type="entry name" value="Ribosomal_eL8/eL30/eS12/Gad45"/>
</dbReference>
<dbReference type="Proteomes" id="UP001301350">
    <property type="component" value="Unassembled WGS sequence"/>
</dbReference>
<feature type="region of interest" description="Disordered" evidence="5">
    <location>
        <begin position="89"/>
        <end position="114"/>
    </location>
</feature>
<evidence type="ECO:0000256" key="2">
    <source>
        <dbReference type="ARBA" id="ARBA00022980"/>
    </source>
</evidence>
<evidence type="ECO:0000313" key="8">
    <source>
        <dbReference type="Proteomes" id="UP001301350"/>
    </source>
</evidence>
<evidence type="ECO:0000256" key="3">
    <source>
        <dbReference type="ARBA" id="ARBA00023274"/>
    </source>
</evidence>
<comment type="function">
    <text evidence="4">Component of the ribosome.</text>
</comment>
<evidence type="ECO:0000313" key="7">
    <source>
        <dbReference type="EMBL" id="KAK4537911.1"/>
    </source>
</evidence>
<dbReference type="EMBL" id="JANCYW010000015">
    <property type="protein sequence ID" value="KAK4537911.1"/>
    <property type="molecule type" value="Genomic_DNA"/>
</dbReference>
<dbReference type="GO" id="GO:0003723">
    <property type="term" value="F:RNA binding"/>
    <property type="evidence" value="ECO:0007669"/>
    <property type="project" value="UniProtKB-UniRule"/>
</dbReference>
<dbReference type="InterPro" id="IPR029064">
    <property type="entry name" value="Ribosomal_eL30-like_sf"/>
</dbReference>
<evidence type="ECO:0000259" key="6">
    <source>
        <dbReference type="Pfam" id="PF01248"/>
    </source>
</evidence>
<evidence type="ECO:0000256" key="5">
    <source>
        <dbReference type="SAM" id="MobiDB-lite"/>
    </source>
</evidence>
<dbReference type="SUPFAM" id="SSF55315">
    <property type="entry name" value="L30e-like"/>
    <property type="match status" value="1"/>
</dbReference>
<comment type="caution">
    <text evidence="7">The sequence shown here is derived from an EMBL/GenBank/DDBJ whole genome shotgun (WGS) entry which is preliminary data.</text>
</comment>
<feature type="domain" description="Ribosomal protein eL8/eL30/eS12/Gadd45" evidence="6">
    <location>
        <begin position="123"/>
        <end position="197"/>
    </location>
</feature>
<keyword evidence="8" id="KW-1185">Reference proteome</keyword>
<dbReference type="GO" id="GO:0042254">
    <property type="term" value="P:ribosome biogenesis"/>
    <property type="evidence" value="ECO:0007669"/>
    <property type="project" value="InterPro"/>
</dbReference>
<dbReference type="FunFam" id="3.30.1330.30:FF:000003">
    <property type="entry name" value="60S ribosomal protein L7a"/>
    <property type="match status" value="1"/>
</dbReference>
<proteinExistence type="inferred from homology"/>
<dbReference type="InterPro" id="IPR001921">
    <property type="entry name" value="Ribosomal_eL8_euk"/>
</dbReference>
<dbReference type="AlphaFoldDB" id="A0AAV9J0U8"/>
<dbReference type="PROSITE" id="PS01082">
    <property type="entry name" value="RIBOSOMAL_L7AE"/>
    <property type="match status" value="1"/>
</dbReference>
<dbReference type="PANTHER" id="PTHR23105">
    <property type="entry name" value="RIBOSOMAL PROTEIN L7AE FAMILY MEMBER"/>
    <property type="match status" value="1"/>
</dbReference>
<dbReference type="PRINTS" id="PR00881">
    <property type="entry name" value="L7ARS6FAMILY"/>
</dbReference>
<evidence type="ECO:0000256" key="1">
    <source>
        <dbReference type="ARBA" id="ARBA00007337"/>
    </source>
</evidence>
<dbReference type="InterPro" id="IPR004037">
    <property type="entry name" value="Ribosomal_eL8-like_CS"/>
</dbReference>
<comment type="similarity">
    <text evidence="1 4">Belongs to the eukaryotic ribosomal protein eL8 family.</text>
</comment>
<keyword evidence="3 4" id="KW-0687">Ribonucleoprotein</keyword>
<dbReference type="GO" id="GO:0022625">
    <property type="term" value="C:cytosolic large ribosomal subunit"/>
    <property type="evidence" value="ECO:0007669"/>
    <property type="project" value="UniProtKB-UniRule"/>
</dbReference>
<sequence>MAPRKDEKEPRKYEALFEKRPRNYGIGQSIQPKRDLSRYVRWPKYVRLQRQRKVLLQRLKVPPAINQFTKTADKNLASSLLQMLSKYRPEDKQQKRQRLMQRAEAEAAGAGTAAPATPKPLFIKHGVNHVTELIEQKRAKLVLIAHDVDPIELVLWMPALCRKMDVPYVIIRGKARLGQLVHRKTATCVAVTQVADRDRADFTKLLEACRARFNDRYEEVRKQWGGGILGLKSQHKVEKKRQALLAEEMKRAQA</sequence>
<reference evidence="7 8" key="1">
    <citation type="submission" date="2022-07" db="EMBL/GenBank/DDBJ databases">
        <title>Genome-wide signatures of adaptation to extreme environments.</title>
        <authorList>
            <person name="Cho C.H."/>
            <person name="Yoon H.S."/>
        </authorList>
    </citation>
    <scope>NUCLEOTIDE SEQUENCE [LARGE SCALE GENOMIC DNA]</scope>
    <source>
        <strain evidence="7 8">DBV 063 E5</strain>
    </source>
</reference>
<name>A0AAV9J0U8_CYACA</name>
<protein>
    <recommendedName>
        <fullName evidence="4">60S ribosomal protein L7a</fullName>
    </recommendedName>
</protein>
<dbReference type="InterPro" id="IPR050257">
    <property type="entry name" value="eL8/uL1-like"/>
</dbReference>
<dbReference type="InterPro" id="IPR018492">
    <property type="entry name" value="Ribosomal_eL8/Nhp2"/>
</dbReference>
<organism evidence="7 8">
    <name type="scientific">Cyanidium caldarium</name>
    <name type="common">Red alga</name>
    <dbReference type="NCBI Taxonomy" id="2771"/>
    <lineage>
        <taxon>Eukaryota</taxon>
        <taxon>Rhodophyta</taxon>
        <taxon>Bangiophyceae</taxon>
        <taxon>Cyanidiales</taxon>
        <taxon>Cyanidiaceae</taxon>
        <taxon>Cyanidium</taxon>
    </lineage>
</organism>